<reference evidence="2 3" key="1">
    <citation type="journal article" date="2015" name="Int. J. Syst. Evol. Microbiol.">
        <title>Amycolatopsis rhabdoformis sp. nov., an actinomycete isolated from a tropical forest soil.</title>
        <authorList>
            <person name="Souza W.R."/>
            <person name="Silva R.E."/>
            <person name="Goodfellow M."/>
            <person name="Busarakam K."/>
            <person name="Figueiro F.S."/>
            <person name="Ferreira D."/>
            <person name="Rodrigues-Filho E."/>
            <person name="Moraes L.A.B."/>
            <person name="Zucchi T.D."/>
        </authorList>
    </citation>
    <scope>NUCLEOTIDE SEQUENCE [LARGE SCALE GENOMIC DNA]</scope>
    <source>
        <strain evidence="2 3">NCIMB 14900</strain>
    </source>
</reference>
<proteinExistence type="predicted"/>
<accession>A0ABZ1HZ21</accession>
<keyword evidence="3" id="KW-1185">Reference proteome</keyword>
<dbReference type="Pfam" id="PF09848">
    <property type="entry name" value="SLFN-g3_helicase"/>
    <property type="match status" value="1"/>
</dbReference>
<evidence type="ECO:0000313" key="2">
    <source>
        <dbReference type="EMBL" id="WSE27402.1"/>
    </source>
</evidence>
<organism evidence="2 3">
    <name type="scientific">Amycolatopsis rhabdoformis</name>
    <dbReference type="NCBI Taxonomy" id="1448059"/>
    <lineage>
        <taxon>Bacteria</taxon>
        <taxon>Bacillati</taxon>
        <taxon>Actinomycetota</taxon>
        <taxon>Actinomycetes</taxon>
        <taxon>Pseudonocardiales</taxon>
        <taxon>Pseudonocardiaceae</taxon>
        <taxon>Amycolatopsis</taxon>
    </lineage>
</organism>
<dbReference type="InterPro" id="IPR018647">
    <property type="entry name" value="SLFN_3-like_DNA/RNA_helicase"/>
</dbReference>
<dbReference type="Gene3D" id="3.40.50.300">
    <property type="entry name" value="P-loop containing nucleotide triphosphate hydrolases"/>
    <property type="match status" value="1"/>
</dbReference>
<keyword evidence="2" id="KW-0067">ATP-binding</keyword>
<dbReference type="EMBL" id="CP142149">
    <property type="protein sequence ID" value="WSE27402.1"/>
    <property type="molecule type" value="Genomic_DNA"/>
</dbReference>
<keyword evidence="2" id="KW-0378">Hydrolase</keyword>
<name>A0ABZ1HZ21_9PSEU</name>
<keyword evidence="2" id="KW-0347">Helicase</keyword>
<dbReference type="InterPro" id="IPR003593">
    <property type="entry name" value="AAA+_ATPase"/>
</dbReference>
<gene>
    <name evidence="2" type="ORF">VSH64_31660</name>
</gene>
<feature type="domain" description="AAA+ ATPase" evidence="1">
    <location>
        <begin position="244"/>
        <end position="383"/>
    </location>
</feature>
<evidence type="ECO:0000259" key="1">
    <source>
        <dbReference type="SMART" id="SM00382"/>
    </source>
</evidence>
<evidence type="ECO:0000313" key="3">
    <source>
        <dbReference type="Proteomes" id="UP001330812"/>
    </source>
</evidence>
<dbReference type="RefSeq" id="WP_326566415.1">
    <property type="nucleotide sequence ID" value="NZ_CP142149.1"/>
</dbReference>
<dbReference type="SUPFAM" id="SSF52540">
    <property type="entry name" value="P-loop containing nucleoside triphosphate hydrolases"/>
    <property type="match status" value="1"/>
</dbReference>
<protein>
    <submittedName>
        <fullName evidence="2">DNA/RNA helicase domain-containing protein</fullName>
    </submittedName>
</protein>
<dbReference type="InterPro" id="IPR027417">
    <property type="entry name" value="P-loop_NTPase"/>
</dbReference>
<sequence length="607" mass="67174">MPYSRGVNTGQLGAWRNSLPALFDLLVGIGLGHLQVILEFGLPYSPMRVDAVLCGIAPDSGRRSYAFVELKQWSRPKLVAPGLVDPIPGRDRSRAWQPELHPAEQVRRYCQYALDFTPSLARTPDAVKGLAYLHNANRTESWTLDDFDFDDFGQLYTKDQLGDLVSDLYSLFDDDPATESAAREAGGWLDEAKKTPGGSFLKTAAAALAGREGFLLLDAQKVAYDLVLQAVERADRSGSGGAWNKTVVVVRGGPGSGKSAIAVALMSALAGRQGKVLHATGSKAFTETLRKAVIGGGPRAGELFKYFNDFRGWTRDALDVLVCDEAHRIRDDVPRDRWNKWPPQVARLIDVAKVPVFLLDDHQAVRPRESQTAQQIVEVAHDRGCHVEEIRLDGQFRCGGSRHFDEWVLRLLGIADGAPVRWSDLVDGTDDEYVVSSAVSPDALENWLLRQSRAFGGTARIAAGFCWDWSDPVRKDGKYQPVVDVQIGGWRRPWNIKQGREAEGYPSASYWATDPAGWGQVGCIYTAQGFEYDWAGVIFGEDLVVRDGRWVARRDKSRDTSVNGTQSEEFDRLVRNTYKVLMTRGLQGTCLCSVDPETAEFLLKYSG</sequence>
<dbReference type="GO" id="GO:0004386">
    <property type="term" value="F:helicase activity"/>
    <property type="evidence" value="ECO:0007669"/>
    <property type="project" value="UniProtKB-KW"/>
</dbReference>
<dbReference type="SMART" id="SM00382">
    <property type="entry name" value="AAA"/>
    <property type="match status" value="1"/>
</dbReference>
<dbReference type="Proteomes" id="UP001330812">
    <property type="component" value="Chromosome"/>
</dbReference>
<keyword evidence="2" id="KW-0547">Nucleotide-binding</keyword>